<dbReference type="EMBL" id="JADQAZ010000002">
    <property type="protein sequence ID" value="MBT0957491.1"/>
    <property type="molecule type" value="Genomic_DNA"/>
</dbReference>
<accession>A0AAP2G7P7</accession>
<evidence type="ECO:0000313" key="4">
    <source>
        <dbReference type="Proteomes" id="UP001315686"/>
    </source>
</evidence>
<dbReference type="NCBIfam" id="NF038133">
    <property type="entry name" value="choice_anch_L"/>
    <property type="match status" value="1"/>
</dbReference>
<evidence type="ECO:0000313" key="3">
    <source>
        <dbReference type="EMBL" id="MBT0957491.1"/>
    </source>
</evidence>
<gene>
    <name evidence="3" type="ORF">IV417_08835</name>
</gene>
<dbReference type="SUPFAM" id="SSF51294">
    <property type="entry name" value="Hedgehog/intein (Hint) domain"/>
    <property type="match status" value="1"/>
</dbReference>
<name>A0AAP2G7P7_9RHOB</name>
<dbReference type="Gene3D" id="2.170.16.10">
    <property type="entry name" value="Hedgehog/Intein (Hint) domain"/>
    <property type="match status" value="1"/>
</dbReference>
<dbReference type="InterPro" id="IPR049804">
    <property type="entry name" value="Choice_anch_L"/>
</dbReference>
<keyword evidence="4" id="KW-1185">Reference proteome</keyword>
<comment type="caution">
    <text evidence="3">The sequence shown here is derived from an EMBL/GenBank/DDBJ whole genome shotgun (WGS) entry which is preliminary data.</text>
</comment>
<feature type="compositionally biased region" description="Low complexity" evidence="1">
    <location>
        <begin position="72"/>
        <end position="93"/>
    </location>
</feature>
<dbReference type="InterPro" id="IPR028992">
    <property type="entry name" value="Hedgehog/Intein_dom"/>
</dbReference>
<feature type="domain" description="Hedgehog/Intein (Hint)" evidence="2">
    <location>
        <begin position="335"/>
        <end position="472"/>
    </location>
</feature>
<dbReference type="AlphaFoldDB" id="A0AAP2G7P7"/>
<dbReference type="RefSeq" id="WP_327793722.1">
    <property type="nucleotide sequence ID" value="NZ_JADQAZ010000002.1"/>
</dbReference>
<dbReference type="InterPro" id="IPR036844">
    <property type="entry name" value="Hint_dom_sf"/>
</dbReference>
<organism evidence="3 4">
    <name type="scientific">Harenicola maris</name>
    <dbReference type="NCBI Taxonomy" id="2841044"/>
    <lineage>
        <taxon>Bacteria</taxon>
        <taxon>Pseudomonadati</taxon>
        <taxon>Pseudomonadota</taxon>
        <taxon>Alphaproteobacteria</taxon>
        <taxon>Rhodobacterales</taxon>
        <taxon>Paracoccaceae</taxon>
        <taxon>Harenicola</taxon>
    </lineage>
</organism>
<evidence type="ECO:0000256" key="1">
    <source>
        <dbReference type="SAM" id="MobiDB-lite"/>
    </source>
</evidence>
<evidence type="ECO:0000259" key="2">
    <source>
        <dbReference type="Pfam" id="PF13403"/>
    </source>
</evidence>
<dbReference type="Pfam" id="PF13403">
    <property type="entry name" value="Hint_2"/>
    <property type="match status" value="1"/>
</dbReference>
<feature type="region of interest" description="Disordered" evidence="1">
    <location>
        <begin position="43"/>
        <end position="98"/>
    </location>
</feature>
<reference evidence="3 4" key="1">
    <citation type="journal article" date="2021" name="Arch. Microbiol.">
        <title>Harenicola maris gen. nov., sp. nov. isolated from the Sea of Japan shallow sediments.</title>
        <authorList>
            <person name="Romanenko L.A."/>
            <person name="Kurilenko V.V."/>
            <person name="Chernysheva N.Y."/>
            <person name="Tekutyeva L.A."/>
            <person name="Velansky P.V."/>
            <person name="Svetashev V.I."/>
            <person name="Isaeva M.P."/>
        </authorList>
    </citation>
    <scope>NUCLEOTIDE SEQUENCE [LARGE SCALE GENOMIC DNA]</scope>
    <source>
        <strain evidence="3 4">KMM 3653</strain>
    </source>
</reference>
<proteinExistence type="predicted"/>
<protein>
    <submittedName>
        <fullName evidence="3">Hint domain-containing protein</fullName>
    </submittedName>
</protein>
<dbReference type="Proteomes" id="UP001315686">
    <property type="component" value="Unassembled WGS sequence"/>
</dbReference>
<sequence length="524" mass="55251">MVTASELNINTNAGATAMANAIFGPGVTVVSASYTGDNDSSGIFTGGDATSPGVTPSDTGVILSTGDAEDFTNSNGQSNQSTNTGSQTSGPNGQAWFNAEAGTSTFDASFIDVTFVPDTDVLTMQFVFSSEEYPEYINSIYNDFVGVWIDGNFVEMEVGNGNTSVGNINSGNNINFYNDNTSDAWNTEMDGFTITMTLTIPVTAGEENDIRIGIADVGDANYDSNLLIAGDSVQTEVVAISDSVDMFANGNKTLDVLDNDINNGSGTLTVTHINGVAVNYGDSVTLATGEVVTLNNDGTFDIQGDADLGTVNFTYGIVNGDGTDDVGYVTVNTVPCFVAGTGILTPSGEVPVESLRPGDLVMTLDDGPQPLRWAGRRSVAAQGDYAPIAFAAGALGDHDALELSPQHRVLLSDERAELMFDALEVLVAAKELVNDMTVRRRRGGQVTYVHLMFDRHQIIWSAGLPSESFLPGAQTLSVFDRAVVEEITALFPQLDPRTGQGYSPAARPVLRSFEAQALIGQAPH</sequence>